<reference evidence="9 10" key="1">
    <citation type="submission" date="2013-03" db="EMBL/GenBank/DDBJ databases">
        <title>The Genome Sequence of Phialophora europaea CBS 101466.</title>
        <authorList>
            <consortium name="The Broad Institute Genomics Platform"/>
            <person name="Cuomo C."/>
            <person name="de Hoog S."/>
            <person name="Gorbushina A."/>
            <person name="Walker B."/>
            <person name="Young S.K."/>
            <person name="Zeng Q."/>
            <person name="Gargeya S."/>
            <person name="Fitzgerald M."/>
            <person name="Haas B."/>
            <person name="Abouelleil A."/>
            <person name="Allen A.W."/>
            <person name="Alvarado L."/>
            <person name="Arachchi H.M."/>
            <person name="Berlin A.M."/>
            <person name="Chapman S.B."/>
            <person name="Gainer-Dewar J."/>
            <person name="Goldberg J."/>
            <person name="Griggs A."/>
            <person name="Gujja S."/>
            <person name="Hansen M."/>
            <person name="Howarth C."/>
            <person name="Imamovic A."/>
            <person name="Ireland A."/>
            <person name="Larimer J."/>
            <person name="McCowan C."/>
            <person name="Murphy C."/>
            <person name="Pearson M."/>
            <person name="Poon T.W."/>
            <person name="Priest M."/>
            <person name="Roberts A."/>
            <person name="Saif S."/>
            <person name="Shea T."/>
            <person name="Sisk P."/>
            <person name="Sykes S."/>
            <person name="Wortman J."/>
            <person name="Nusbaum C."/>
            <person name="Birren B."/>
        </authorList>
    </citation>
    <scope>NUCLEOTIDE SEQUENCE [LARGE SCALE GENOMIC DNA]</scope>
    <source>
        <strain evidence="9 10">CBS 101466</strain>
    </source>
</reference>
<evidence type="ECO:0000256" key="6">
    <source>
        <dbReference type="PIRNR" id="PIRNR000109"/>
    </source>
</evidence>
<dbReference type="OrthoDB" id="434986at2759"/>
<dbReference type="InterPro" id="IPR036291">
    <property type="entry name" value="NAD(P)-bd_dom_sf"/>
</dbReference>
<dbReference type="STRING" id="1220924.W2RMA1"/>
<evidence type="ECO:0000256" key="1">
    <source>
        <dbReference type="ARBA" id="ARBA00004874"/>
    </source>
</evidence>
<evidence type="ECO:0000313" key="9">
    <source>
        <dbReference type="EMBL" id="ETN37420.1"/>
    </source>
</evidence>
<feature type="active site" description="Proton acceptor" evidence="7">
    <location>
        <position position="195"/>
    </location>
</feature>
<comment type="similarity">
    <text evidence="2 6">Belongs to the 6-phosphogluconate dehydrogenase family.</text>
</comment>
<dbReference type="RefSeq" id="XP_008720952.1">
    <property type="nucleotide sequence ID" value="XM_008722730.1"/>
</dbReference>
<dbReference type="GO" id="GO:0006098">
    <property type="term" value="P:pentose-phosphate shunt"/>
    <property type="evidence" value="ECO:0007669"/>
    <property type="project" value="UniProtKB-UniPathway"/>
</dbReference>
<comment type="function">
    <text evidence="6">Catalyzes the oxidative decarboxylation of 6-phosphogluconate to ribulose 5-phosphate and CO(2), with concomitant reduction of NADP to NADPH.</text>
</comment>
<dbReference type="PIRSF" id="PIRSF000109">
    <property type="entry name" value="6PGD"/>
    <property type="match status" value="1"/>
</dbReference>
<dbReference type="EC" id="1.1.1.44" evidence="6"/>
<dbReference type="Pfam" id="PF03446">
    <property type="entry name" value="NAD_binding_2"/>
    <property type="match status" value="1"/>
</dbReference>
<dbReference type="GO" id="GO:0019521">
    <property type="term" value="P:D-gluconate metabolic process"/>
    <property type="evidence" value="ECO:0007669"/>
    <property type="project" value="UniProtKB-KW"/>
</dbReference>
<evidence type="ECO:0000256" key="4">
    <source>
        <dbReference type="ARBA" id="ARBA00023064"/>
    </source>
</evidence>
<dbReference type="GO" id="GO:0004616">
    <property type="term" value="F:phosphogluconate dehydrogenase (decarboxylating) activity"/>
    <property type="evidence" value="ECO:0007669"/>
    <property type="project" value="UniProtKB-EC"/>
</dbReference>
<dbReference type="UniPathway" id="UPA00115">
    <property type="reaction ID" value="UER00410"/>
</dbReference>
<proteinExistence type="inferred from homology"/>
<dbReference type="GeneID" id="19975750"/>
<keyword evidence="5 6" id="KW-0570">Pentose shunt</keyword>
<feature type="domain" description="6-phosphogluconate dehydrogenase C-terminal" evidence="8">
    <location>
        <begin position="191"/>
        <end position="497"/>
    </location>
</feature>
<comment type="subunit">
    <text evidence="6">Homodimer.</text>
</comment>
<dbReference type="Gene3D" id="1.20.5.320">
    <property type="entry name" value="6-Phosphogluconate Dehydrogenase, domain 3"/>
    <property type="match status" value="1"/>
</dbReference>
<organism evidence="9 10">
    <name type="scientific">Cyphellophora europaea (strain CBS 101466)</name>
    <name type="common">Phialophora europaea</name>
    <dbReference type="NCBI Taxonomy" id="1220924"/>
    <lineage>
        <taxon>Eukaryota</taxon>
        <taxon>Fungi</taxon>
        <taxon>Dikarya</taxon>
        <taxon>Ascomycota</taxon>
        <taxon>Pezizomycotina</taxon>
        <taxon>Eurotiomycetes</taxon>
        <taxon>Chaetothyriomycetidae</taxon>
        <taxon>Chaetothyriales</taxon>
        <taxon>Cyphellophoraceae</taxon>
        <taxon>Cyphellophora</taxon>
    </lineage>
</organism>
<dbReference type="SMART" id="SM01350">
    <property type="entry name" value="6PGD"/>
    <property type="match status" value="1"/>
</dbReference>
<dbReference type="eggNOG" id="KOG2653">
    <property type="taxonomic scope" value="Eukaryota"/>
</dbReference>
<dbReference type="SUPFAM" id="SSF48179">
    <property type="entry name" value="6-phosphogluconate dehydrogenase C-terminal domain-like"/>
    <property type="match status" value="1"/>
</dbReference>
<keyword evidence="3 6" id="KW-0560">Oxidoreductase</keyword>
<comment type="pathway">
    <text evidence="1 6">Carbohydrate degradation; pentose phosphate pathway; D-ribulose 5-phosphate from D-glucose 6-phosphate (oxidative stage): step 3/3.</text>
</comment>
<dbReference type="PRINTS" id="PR00076">
    <property type="entry name" value="6PGDHDRGNASE"/>
</dbReference>
<evidence type="ECO:0000256" key="2">
    <source>
        <dbReference type="ARBA" id="ARBA00008419"/>
    </source>
</evidence>
<dbReference type="InterPro" id="IPR006114">
    <property type="entry name" value="6PGDH_C"/>
</dbReference>
<protein>
    <recommendedName>
        <fullName evidence="6">6-phosphogluconate dehydrogenase, decarboxylating</fullName>
        <ecNumber evidence="6">1.1.1.44</ecNumber>
    </recommendedName>
</protein>
<dbReference type="InterPro" id="IPR006183">
    <property type="entry name" value="Pgluconate_DH"/>
</dbReference>
<keyword evidence="10" id="KW-1185">Reference proteome</keyword>
<dbReference type="InterPro" id="IPR006115">
    <property type="entry name" value="6PGDH_NADP-bd"/>
</dbReference>
<gene>
    <name evidence="9" type="ORF">HMPREF1541_08411</name>
</gene>
<dbReference type="InterPro" id="IPR008927">
    <property type="entry name" value="6-PGluconate_DH-like_C_sf"/>
</dbReference>
<feature type="active site" description="Proton donor" evidence="7">
    <location>
        <position position="202"/>
    </location>
</feature>
<keyword evidence="6" id="KW-0521">NADP</keyword>
<dbReference type="InterPro" id="IPR006113">
    <property type="entry name" value="6PGDH_Gnd/GntZ"/>
</dbReference>
<evidence type="ECO:0000256" key="7">
    <source>
        <dbReference type="PIRSR" id="PIRSR000109-1"/>
    </source>
</evidence>
<evidence type="ECO:0000259" key="8">
    <source>
        <dbReference type="SMART" id="SM01350"/>
    </source>
</evidence>
<sequence>MGSISTAAEISKIGVIGTGVMGSMLSLLFAEHADIDVFIHDRSEKSMQLTAEKAKHAGLEKRIHVCKDYDTLCGSLGSPKVFFFSLPHGRPGNAVVETLEPYLRAGDILIDGSNEDFLVTQRRQAVLQPLGVAYVGMGVSGGFSGARNGPSLMPSGDEWALDALMPLLTKIAAKDDQDRPCVTKIGSGGSGHYVKMVHNGIEHGVMSALTEVWGLMDSSLKMTGHEIADVFDGWNSAGELRDNFLVAISGPICRTMNDTGTDHLVHDIGDAVVQDANNSEGTGVWANLNAVLEHIPAPSLTSAHYLRVASANVVQRRAINRTLGTVVPEEINLPSEQKPVFLEDLRQAVYTAVLTCFIQGLDLLSSKSDREGWGINLEEVLRIWRAGCIIKSDYITELFERHYAQHPGQHPLTGPEVCAEIKKNWPSLKRTVLKAVQVDAHVPALCSSLDYLKYIGSTDLPTSFLEAQLDAFGAHGYELKTEQNDDMSKGKRHSEWSQ</sequence>
<evidence type="ECO:0000256" key="5">
    <source>
        <dbReference type="ARBA" id="ARBA00023126"/>
    </source>
</evidence>
<accession>W2RMA1</accession>
<dbReference type="EMBL" id="KB822724">
    <property type="protein sequence ID" value="ETN37420.1"/>
    <property type="molecule type" value="Genomic_DNA"/>
</dbReference>
<dbReference type="HOGENOM" id="CLU_024540_4_0_1"/>
<dbReference type="InParanoid" id="W2RMA1"/>
<dbReference type="VEuPathDB" id="FungiDB:HMPREF1541_08411"/>
<evidence type="ECO:0000313" key="10">
    <source>
        <dbReference type="Proteomes" id="UP000030752"/>
    </source>
</evidence>
<dbReference type="PANTHER" id="PTHR11811">
    <property type="entry name" value="6-PHOSPHOGLUCONATE DEHYDROGENASE"/>
    <property type="match status" value="1"/>
</dbReference>
<dbReference type="AlphaFoldDB" id="W2RMA1"/>
<dbReference type="Gene3D" id="1.10.1040.10">
    <property type="entry name" value="N-(1-d-carboxylethyl)-l-norvaline Dehydrogenase, domain 2"/>
    <property type="match status" value="1"/>
</dbReference>
<dbReference type="InterPro" id="IPR013328">
    <property type="entry name" value="6PGD_dom2"/>
</dbReference>
<dbReference type="GO" id="GO:0050661">
    <property type="term" value="F:NADP binding"/>
    <property type="evidence" value="ECO:0007669"/>
    <property type="project" value="InterPro"/>
</dbReference>
<dbReference type="Pfam" id="PF00393">
    <property type="entry name" value="6PGD"/>
    <property type="match status" value="1"/>
</dbReference>
<dbReference type="SUPFAM" id="SSF51735">
    <property type="entry name" value="NAD(P)-binding Rossmann-fold domains"/>
    <property type="match status" value="1"/>
</dbReference>
<evidence type="ECO:0000256" key="3">
    <source>
        <dbReference type="ARBA" id="ARBA00023002"/>
    </source>
</evidence>
<dbReference type="Proteomes" id="UP000030752">
    <property type="component" value="Unassembled WGS sequence"/>
</dbReference>
<comment type="catalytic activity">
    <reaction evidence="6">
        <text>6-phospho-D-gluconate + NADP(+) = D-ribulose 5-phosphate + CO2 + NADPH</text>
        <dbReference type="Rhea" id="RHEA:10116"/>
        <dbReference type="ChEBI" id="CHEBI:16526"/>
        <dbReference type="ChEBI" id="CHEBI:57783"/>
        <dbReference type="ChEBI" id="CHEBI:58121"/>
        <dbReference type="ChEBI" id="CHEBI:58349"/>
        <dbReference type="ChEBI" id="CHEBI:58759"/>
        <dbReference type="EC" id="1.1.1.44"/>
    </reaction>
</comment>
<name>W2RMA1_CYPE1</name>
<dbReference type="Gene3D" id="3.40.50.720">
    <property type="entry name" value="NAD(P)-binding Rossmann-like Domain"/>
    <property type="match status" value="1"/>
</dbReference>
<keyword evidence="4" id="KW-0311">Gluconate utilization</keyword>